<name>A0A3D5QAA4_FLESI</name>
<dbReference type="EMBL" id="DPPF01000018">
    <property type="protein sequence ID" value="HCW92219.1"/>
    <property type="molecule type" value="Genomic_DNA"/>
</dbReference>
<reference evidence="3 4" key="1">
    <citation type="journal article" date="2018" name="Nat. Biotechnol.">
        <title>A standardized bacterial taxonomy based on genome phylogeny substantially revises the tree of life.</title>
        <authorList>
            <person name="Parks D.H."/>
            <person name="Chuvochina M."/>
            <person name="Waite D.W."/>
            <person name="Rinke C."/>
            <person name="Skarshewski A."/>
            <person name="Chaumeil P.A."/>
            <person name="Hugenholtz P."/>
        </authorList>
    </citation>
    <scope>NUCLEOTIDE SEQUENCE [LARGE SCALE GENOMIC DNA]</scope>
    <source>
        <strain evidence="3">UBA8672</strain>
    </source>
</reference>
<gene>
    <name evidence="3" type="ORF">DHM44_00890</name>
</gene>
<evidence type="ECO:0000256" key="1">
    <source>
        <dbReference type="ARBA" id="ARBA00010219"/>
    </source>
</evidence>
<dbReference type="SUPFAM" id="SSF54506">
    <property type="entry name" value="Diaminopimelate epimerase-like"/>
    <property type="match status" value="1"/>
</dbReference>
<evidence type="ECO:0000313" key="3">
    <source>
        <dbReference type="EMBL" id="HCW92219.1"/>
    </source>
</evidence>
<dbReference type="Proteomes" id="UP000262325">
    <property type="component" value="Unassembled WGS sequence"/>
</dbReference>
<evidence type="ECO:0000313" key="4">
    <source>
        <dbReference type="Proteomes" id="UP000262325"/>
    </source>
</evidence>
<protein>
    <submittedName>
        <fullName evidence="3">Diaminopimelate epimerase</fullName>
    </submittedName>
</protein>
<dbReference type="GO" id="GO:0005829">
    <property type="term" value="C:cytosol"/>
    <property type="evidence" value="ECO:0007669"/>
    <property type="project" value="TreeGrafter"/>
</dbReference>
<dbReference type="Gene3D" id="3.10.310.10">
    <property type="entry name" value="Diaminopimelate Epimerase, Chain A, domain 1"/>
    <property type="match status" value="1"/>
</dbReference>
<dbReference type="PANTHER" id="PTHR31689:SF0">
    <property type="entry name" value="DIAMINOPIMELATE EPIMERASE"/>
    <property type="match status" value="1"/>
</dbReference>
<dbReference type="GO" id="GO:0009089">
    <property type="term" value="P:lysine biosynthetic process via diaminopimelate"/>
    <property type="evidence" value="ECO:0007669"/>
    <property type="project" value="InterPro"/>
</dbReference>
<comment type="caution">
    <text evidence="3">The sequence shown here is derived from an EMBL/GenBank/DDBJ whole genome shotgun (WGS) entry which is preliminary data.</text>
</comment>
<dbReference type="AlphaFoldDB" id="A0A3D5QAA4"/>
<organism evidence="3 4">
    <name type="scientific">Flexistipes sinusarabici</name>
    <dbReference type="NCBI Taxonomy" id="2352"/>
    <lineage>
        <taxon>Bacteria</taxon>
        <taxon>Pseudomonadati</taxon>
        <taxon>Deferribacterota</taxon>
        <taxon>Deferribacteres</taxon>
        <taxon>Deferribacterales</taxon>
        <taxon>Flexistipitaceae</taxon>
        <taxon>Flexistipes</taxon>
    </lineage>
</organism>
<feature type="non-terminal residue" evidence="3">
    <location>
        <position position="77"/>
    </location>
</feature>
<evidence type="ECO:0000256" key="2">
    <source>
        <dbReference type="ARBA" id="ARBA00023235"/>
    </source>
</evidence>
<accession>A0A3D5QAA4</accession>
<dbReference type="GO" id="GO:0008837">
    <property type="term" value="F:diaminopimelate epimerase activity"/>
    <property type="evidence" value="ECO:0007669"/>
    <property type="project" value="InterPro"/>
</dbReference>
<comment type="similarity">
    <text evidence="1">Belongs to the diaminopimelate epimerase family.</text>
</comment>
<keyword evidence="2" id="KW-0413">Isomerase</keyword>
<dbReference type="PANTHER" id="PTHR31689">
    <property type="entry name" value="DIAMINOPIMELATE EPIMERASE, CHLOROPLASTIC"/>
    <property type="match status" value="1"/>
</dbReference>
<proteinExistence type="inferred from homology"/>
<sequence>GTNVNFYEIKDDSTVAMRTYERGVEGETLACGTGAVAVAITANACENINFPVKIKTRSGATLTIHKQDNNFFLEGEA</sequence>
<dbReference type="Pfam" id="PF01678">
    <property type="entry name" value="DAP_epimerase"/>
    <property type="match status" value="1"/>
</dbReference>
<dbReference type="InterPro" id="IPR001653">
    <property type="entry name" value="DAP_epimerase_DapF"/>
</dbReference>
<feature type="non-terminal residue" evidence="3">
    <location>
        <position position="1"/>
    </location>
</feature>